<keyword evidence="2" id="KW-1185">Reference proteome</keyword>
<evidence type="ECO:0000313" key="1">
    <source>
        <dbReference type="EMBL" id="KOO22071.1"/>
    </source>
</evidence>
<proteinExistence type="predicted"/>
<gene>
    <name evidence="1" type="ORF">Ctob_000571</name>
</gene>
<reference evidence="2" key="1">
    <citation type="journal article" date="2015" name="PLoS Genet.">
        <title>Genome Sequence and Transcriptome Analyses of Chrysochromulina tobin: Metabolic Tools for Enhanced Algal Fitness in the Prominent Order Prymnesiales (Haptophyceae).</title>
        <authorList>
            <person name="Hovde B.T."/>
            <person name="Deodato C.R."/>
            <person name="Hunsperger H.M."/>
            <person name="Ryken S.A."/>
            <person name="Yost W."/>
            <person name="Jha R.K."/>
            <person name="Patterson J."/>
            <person name="Monnat R.J. Jr."/>
            <person name="Barlow S.B."/>
            <person name="Starkenburg S.R."/>
            <person name="Cattolico R.A."/>
        </authorList>
    </citation>
    <scope>NUCLEOTIDE SEQUENCE</scope>
    <source>
        <strain evidence="2">CCMP291</strain>
    </source>
</reference>
<organism evidence="1 2">
    <name type="scientific">Chrysochromulina tobinii</name>
    <dbReference type="NCBI Taxonomy" id="1460289"/>
    <lineage>
        <taxon>Eukaryota</taxon>
        <taxon>Haptista</taxon>
        <taxon>Haptophyta</taxon>
        <taxon>Prymnesiophyceae</taxon>
        <taxon>Prymnesiales</taxon>
        <taxon>Chrysochromulinaceae</taxon>
        <taxon>Chrysochromulina</taxon>
    </lineage>
</organism>
<dbReference type="EMBL" id="JWZX01003313">
    <property type="protein sequence ID" value="KOO22071.1"/>
    <property type="molecule type" value="Genomic_DNA"/>
</dbReference>
<accession>A0A0M0J653</accession>
<sequence length="129" mass="14949">MSEYRFDIGETAKRSMRSNVDRIVFGRDIDGSEKVEVIADDWGMFGPRRRRDQRQIVSEVDMIVFGRDQDNSNQTHYGASYGGGESAFRRRVVDNRQFRSEVDEAVFGHDQDFSRGLESYSRRHVHVPG</sequence>
<protein>
    <submittedName>
        <fullName evidence="1">Uncharacterized protein</fullName>
    </submittedName>
</protein>
<dbReference type="AlphaFoldDB" id="A0A0M0J653"/>
<comment type="caution">
    <text evidence="1">The sequence shown here is derived from an EMBL/GenBank/DDBJ whole genome shotgun (WGS) entry which is preliminary data.</text>
</comment>
<dbReference type="Proteomes" id="UP000037460">
    <property type="component" value="Unassembled WGS sequence"/>
</dbReference>
<evidence type="ECO:0000313" key="2">
    <source>
        <dbReference type="Proteomes" id="UP000037460"/>
    </source>
</evidence>
<name>A0A0M0J653_9EUKA</name>